<dbReference type="Pfam" id="PF01996">
    <property type="entry name" value="F420_ligase"/>
    <property type="match status" value="1"/>
</dbReference>
<dbReference type="Gene3D" id="3.30.1330.100">
    <property type="entry name" value="CofE-like"/>
    <property type="match status" value="1"/>
</dbReference>
<dbReference type="GO" id="GO:0016874">
    <property type="term" value="F:ligase activity"/>
    <property type="evidence" value="ECO:0007669"/>
    <property type="project" value="UniProtKB-KW"/>
</dbReference>
<dbReference type="EMBL" id="JACRSO010000002">
    <property type="protein sequence ID" value="MBC8528903.1"/>
    <property type="molecule type" value="Genomic_DNA"/>
</dbReference>
<gene>
    <name evidence="2" type="ORF">H8699_05640</name>
</gene>
<accession>A0A926HM96</accession>
<comment type="caution">
    <text evidence="2">The sequence shown here is derived from an EMBL/GenBank/DDBJ whole genome shotgun (WGS) entry which is preliminary data.</text>
</comment>
<keyword evidence="3" id="KW-1185">Reference proteome</keyword>
<dbReference type="Proteomes" id="UP000654279">
    <property type="component" value="Unassembled WGS sequence"/>
</dbReference>
<organism evidence="2 3">
    <name type="scientific">Luoshenia tenuis</name>
    <dbReference type="NCBI Taxonomy" id="2763654"/>
    <lineage>
        <taxon>Bacteria</taxon>
        <taxon>Bacillati</taxon>
        <taxon>Bacillota</taxon>
        <taxon>Clostridia</taxon>
        <taxon>Christensenellales</taxon>
        <taxon>Christensenellaceae</taxon>
        <taxon>Luoshenia</taxon>
    </lineage>
</organism>
<name>A0A926HM96_9FIRM</name>
<dbReference type="SUPFAM" id="SSF144010">
    <property type="entry name" value="CofE-like"/>
    <property type="match status" value="1"/>
</dbReference>
<evidence type="ECO:0000313" key="3">
    <source>
        <dbReference type="Proteomes" id="UP000654279"/>
    </source>
</evidence>
<feature type="domain" description="Coenzyme F420:L-glutamate ligase-like" evidence="1">
    <location>
        <begin position="10"/>
        <end position="387"/>
    </location>
</feature>
<protein>
    <submittedName>
        <fullName evidence="2">Coenzyme F420-0:L-glutamate ligase</fullName>
    </submittedName>
</protein>
<dbReference type="InterPro" id="IPR002847">
    <property type="entry name" value="F420-0_gamma-glut_ligase-dom"/>
</dbReference>
<keyword evidence="2" id="KW-0436">Ligase</keyword>
<sequence length="395" mass="42706">MRTVGTVSRGIRTPIIKQGDDLVKIVADSVIQAAQSEGFALRDRDVIGITEAVLGRAQGNYATLEQIAADVRAKTGGGTVGVIFPILSRNRFSLLLSGIAKGVDKLIVQLSYPADEVGNHLISEDMLDESGLNPFTDVLDEAAFRKYFGEVTHPFTGVDYVSFYKSLSDHIEIIFANDPRAMLQYTDTVIAADIHTRKRTKRMLKAAGVKIVLGLDDLLTESVDGSGFNPDYGLLGSNKATEDSVKLFPKDGQPFVEAIAQMLLERTGKHIEVMVYGDGGFKDPQGGIWELADPVVSPAYTSGLKGTPNELKLKYLADNQFAHLEGEQARAAMQEAIRQKRAQGESLVGQMVSEGTTPRQLTDLLGSLCDLTSGSGDKGTPVVLIQGYFDDYASN</sequence>
<evidence type="ECO:0000259" key="1">
    <source>
        <dbReference type="Pfam" id="PF01996"/>
    </source>
</evidence>
<reference evidence="2" key="1">
    <citation type="submission" date="2020-08" db="EMBL/GenBank/DDBJ databases">
        <title>Genome public.</title>
        <authorList>
            <person name="Liu C."/>
            <person name="Sun Q."/>
        </authorList>
    </citation>
    <scope>NUCLEOTIDE SEQUENCE</scope>
    <source>
        <strain evidence="2">NSJ-44</strain>
    </source>
</reference>
<proteinExistence type="predicted"/>
<dbReference type="AlphaFoldDB" id="A0A926HM96"/>
<dbReference type="RefSeq" id="WP_249284841.1">
    <property type="nucleotide sequence ID" value="NZ_JACRSO010000002.1"/>
</dbReference>
<evidence type="ECO:0000313" key="2">
    <source>
        <dbReference type="EMBL" id="MBC8528903.1"/>
    </source>
</evidence>